<dbReference type="Proteomes" id="UP000016637">
    <property type="component" value="Unassembled WGS sequence"/>
</dbReference>
<comment type="caution">
    <text evidence="5">The sequence shown here is derived from an EMBL/GenBank/DDBJ whole genome shotgun (WGS) entry which is preliminary data.</text>
</comment>
<organism evidence="5 6">
    <name type="scientific">Gemella bergeri ATCC 700627</name>
    <dbReference type="NCBI Taxonomy" id="1321820"/>
    <lineage>
        <taxon>Bacteria</taxon>
        <taxon>Bacillati</taxon>
        <taxon>Bacillota</taxon>
        <taxon>Bacilli</taxon>
        <taxon>Bacillales</taxon>
        <taxon>Gemellaceae</taxon>
        <taxon>Gemella</taxon>
    </lineage>
</organism>
<proteinExistence type="predicted"/>
<evidence type="ECO:0000313" key="5">
    <source>
        <dbReference type="EMBL" id="ERK57672.1"/>
    </source>
</evidence>
<gene>
    <name evidence="5" type="ORF">HMPREF1983_00997</name>
</gene>
<name>U2S4G4_9BACL</name>
<sequence length="136" mass="16203">MMFNIYKDILRKLEIDMNLYNQIGERNIDLLVSYMYDDIIPNDDRINVLFSNGFDRIKEEQKKFFRLFLGEPGHSIFNTPNLKKKHINLPISINEAKYWFEDFEIALNRLEIDPAIKKFLSQKVNALTVQMINTIK</sequence>
<dbReference type="HOGENOM" id="CLU_2058003_0_0_9"/>
<dbReference type="GO" id="GO:0020037">
    <property type="term" value="F:heme binding"/>
    <property type="evidence" value="ECO:0007669"/>
    <property type="project" value="InterPro"/>
</dbReference>
<keyword evidence="1" id="KW-0813">Transport</keyword>
<dbReference type="InterPro" id="IPR009050">
    <property type="entry name" value="Globin-like_sf"/>
</dbReference>
<evidence type="ECO:0000256" key="2">
    <source>
        <dbReference type="ARBA" id="ARBA00022617"/>
    </source>
</evidence>
<dbReference type="Gene3D" id="1.10.490.10">
    <property type="entry name" value="Globins"/>
    <property type="match status" value="1"/>
</dbReference>
<keyword evidence="4" id="KW-0408">Iron</keyword>
<evidence type="ECO:0008006" key="7">
    <source>
        <dbReference type="Google" id="ProtNLM"/>
    </source>
</evidence>
<evidence type="ECO:0000256" key="3">
    <source>
        <dbReference type="ARBA" id="ARBA00022723"/>
    </source>
</evidence>
<dbReference type="InterPro" id="IPR012292">
    <property type="entry name" value="Globin/Proto"/>
</dbReference>
<dbReference type="GO" id="GO:0046872">
    <property type="term" value="F:metal ion binding"/>
    <property type="evidence" value="ECO:0007669"/>
    <property type="project" value="UniProtKB-KW"/>
</dbReference>
<dbReference type="InterPro" id="IPR001486">
    <property type="entry name" value="Hemoglobin_trunc"/>
</dbReference>
<keyword evidence="2" id="KW-0349">Heme</keyword>
<reference evidence="5 6" key="1">
    <citation type="submission" date="2013-08" db="EMBL/GenBank/DDBJ databases">
        <authorList>
            <person name="Weinstock G."/>
            <person name="Sodergren E."/>
            <person name="Wylie T."/>
            <person name="Fulton L."/>
            <person name="Fulton R."/>
            <person name="Fronick C."/>
            <person name="O'Laughlin M."/>
            <person name="Godfrey J."/>
            <person name="Miner T."/>
            <person name="Herter B."/>
            <person name="Appelbaum E."/>
            <person name="Cordes M."/>
            <person name="Lek S."/>
            <person name="Wollam A."/>
            <person name="Pepin K.H."/>
            <person name="Palsikar V.B."/>
            <person name="Mitreva M."/>
            <person name="Wilson R.K."/>
        </authorList>
    </citation>
    <scope>NUCLEOTIDE SEQUENCE [LARGE SCALE GENOMIC DNA]</scope>
    <source>
        <strain evidence="5 6">ATCC 700627</strain>
    </source>
</reference>
<protein>
    <recommendedName>
        <fullName evidence="7">Protozoan/cyanobacterial globin family protein</fullName>
    </recommendedName>
</protein>
<keyword evidence="3" id="KW-0479">Metal-binding</keyword>
<dbReference type="GO" id="GO:0019825">
    <property type="term" value="F:oxygen binding"/>
    <property type="evidence" value="ECO:0007669"/>
    <property type="project" value="InterPro"/>
</dbReference>
<evidence type="ECO:0000256" key="4">
    <source>
        <dbReference type="ARBA" id="ARBA00023004"/>
    </source>
</evidence>
<dbReference type="EMBL" id="AWVP01000062">
    <property type="protein sequence ID" value="ERK57672.1"/>
    <property type="molecule type" value="Genomic_DNA"/>
</dbReference>
<dbReference type="Pfam" id="PF01152">
    <property type="entry name" value="Bac_globin"/>
    <property type="match status" value="1"/>
</dbReference>
<evidence type="ECO:0000313" key="6">
    <source>
        <dbReference type="Proteomes" id="UP000016637"/>
    </source>
</evidence>
<dbReference type="SUPFAM" id="SSF46458">
    <property type="entry name" value="Globin-like"/>
    <property type="match status" value="1"/>
</dbReference>
<dbReference type="PATRIC" id="fig|1321820.3.peg.970"/>
<keyword evidence="6" id="KW-1185">Reference proteome</keyword>
<dbReference type="AlphaFoldDB" id="U2S4G4"/>
<accession>U2S4G4</accession>
<dbReference type="eggNOG" id="COG2346">
    <property type="taxonomic scope" value="Bacteria"/>
</dbReference>
<evidence type="ECO:0000256" key="1">
    <source>
        <dbReference type="ARBA" id="ARBA00022448"/>
    </source>
</evidence>